<dbReference type="Proteomes" id="UP001320831">
    <property type="component" value="Unassembled WGS sequence"/>
</dbReference>
<evidence type="ECO:0000259" key="4">
    <source>
        <dbReference type="PROSITE" id="PS50949"/>
    </source>
</evidence>
<evidence type="ECO:0000256" key="3">
    <source>
        <dbReference type="ARBA" id="ARBA00023163"/>
    </source>
</evidence>
<keyword evidence="6" id="KW-1185">Reference proteome</keyword>
<dbReference type="PANTHER" id="PTHR43537">
    <property type="entry name" value="TRANSCRIPTIONAL REGULATOR, GNTR FAMILY"/>
    <property type="match status" value="1"/>
</dbReference>
<feature type="domain" description="HTH gntR-type" evidence="4">
    <location>
        <begin position="12"/>
        <end position="80"/>
    </location>
</feature>
<organism evidence="5 6">
    <name type="scientific">Chelativorans salis</name>
    <dbReference type="NCBI Taxonomy" id="2978478"/>
    <lineage>
        <taxon>Bacteria</taxon>
        <taxon>Pseudomonadati</taxon>
        <taxon>Pseudomonadota</taxon>
        <taxon>Alphaproteobacteria</taxon>
        <taxon>Hyphomicrobiales</taxon>
        <taxon>Phyllobacteriaceae</taxon>
        <taxon>Chelativorans</taxon>
    </lineage>
</organism>
<keyword evidence="1" id="KW-0805">Transcription regulation</keyword>
<evidence type="ECO:0000313" key="5">
    <source>
        <dbReference type="EMBL" id="MCT7378667.1"/>
    </source>
</evidence>
<keyword evidence="3" id="KW-0804">Transcription</keyword>
<dbReference type="SMART" id="SM00345">
    <property type="entry name" value="HTH_GNTR"/>
    <property type="match status" value="1"/>
</dbReference>
<evidence type="ECO:0000256" key="1">
    <source>
        <dbReference type="ARBA" id="ARBA00023015"/>
    </source>
</evidence>
<dbReference type="InterPro" id="IPR036390">
    <property type="entry name" value="WH_DNA-bd_sf"/>
</dbReference>
<sequence length="245" mass="26863">MARLSANGQDRARPRDHVTSTLAKRILSGELQPGQKLPAESLLGESLAVSRTALRESIRTLAGKGLIESRTRTGTVVLPAEHWNQLDPELLAWREELEPDFDFIRGLNEARQVIEPAAAGLAAERATGQDLGRIEAAYDEMRRASPEDIDASVKADEAFHLAVLTASRNAVFMNFGSVIGSALRHAFRLTTSASENYAATLDMHGEVLEAIRMRRPAEARRLMTGLIAVASDDLSKVIARRNDER</sequence>
<dbReference type="InterPro" id="IPR008920">
    <property type="entry name" value="TF_FadR/GntR_C"/>
</dbReference>
<dbReference type="PANTHER" id="PTHR43537:SF44">
    <property type="entry name" value="GNTR FAMILY REGULATORY PROTEIN"/>
    <property type="match status" value="1"/>
</dbReference>
<dbReference type="Pfam" id="PF07729">
    <property type="entry name" value="FCD"/>
    <property type="match status" value="1"/>
</dbReference>
<name>A0ABT2LVW5_9HYPH</name>
<dbReference type="Gene3D" id="1.10.10.10">
    <property type="entry name" value="Winged helix-like DNA-binding domain superfamily/Winged helix DNA-binding domain"/>
    <property type="match status" value="1"/>
</dbReference>
<keyword evidence="2" id="KW-0238">DNA-binding</keyword>
<proteinExistence type="predicted"/>
<dbReference type="CDD" id="cd07377">
    <property type="entry name" value="WHTH_GntR"/>
    <property type="match status" value="1"/>
</dbReference>
<comment type="caution">
    <text evidence="5">The sequence shown here is derived from an EMBL/GenBank/DDBJ whole genome shotgun (WGS) entry which is preliminary data.</text>
</comment>
<gene>
    <name evidence="5" type="ORF">N5A92_27045</name>
</gene>
<dbReference type="RefSeq" id="WP_260907714.1">
    <property type="nucleotide sequence ID" value="NZ_JAOCZP010000017.1"/>
</dbReference>
<dbReference type="PROSITE" id="PS50949">
    <property type="entry name" value="HTH_GNTR"/>
    <property type="match status" value="1"/>
</dbReference>
<dbReference type="InterPro" id="IPR036388">
    <property type="entry name" value="WH-like_DNA-bd_sf"/>
</dbReference>
<dbReference type="Gene3D" id="1.20.120.530">
    <property type="entry name" value="GntR ligand-binding domain-like"/>
    <property type="match status" value="1"/>
</dbReference>
<dbReference type="Pfam" id="PF00392">
    <property type="entry name" value="GntR"/>
    <property type="match status" value="1"/>
</dbReference>
<reference evidence="5 6" key="1">
    <citation type="submission" date="2022-09" db="EMBL/GenBank/DDBJ databases">
        <title>Chelativorans salina sp. nov., a novel slightly halophilic bacterium isolated from a saline lake sediment enrichment.</title>
        <authorList>
            <person name="Gao L."/>
            <person name="Fang B.-Z."/>
            <person name="Li W.-J."/>
        </authorList>
    </citation>
    <scope>NUCLEOTIDE SEQUENCE [LARGE SCALE GENOMIC DNA]</scope>
    <source>
        <strain evidence="5 6">EGI FJ00035</strain>
    </source>
</reference>
<dbReference type="SUPFAM" id="SSF46785">
    <property type="entry name" value="Winged helix' DNA-binding domain"/>
    <property type="match status" value="1"/>
</dbReference>
<evidence type="ECO:0000256" key="2">
    <source>
        <dbReference type="ARBA" id="ARBA00023125"/>
    </source>
</evidence>
<dbReference type="PRINTS" id="PR00035">
    <property type="entry name" value="HTHGNTR"/>
</dbReference>
<dbReference type="InterPro" id="IPR011711">
    <property type="entry name" value="GntR_C"/>
</dbReference>
<dbReference type="SMART" id="SM00895">
    <property type="entry name" value="FCD"/>
    <property type="match status" value="1"/>
</dbReference>
<accession>A0ABT2LVW5</accession>
<dbReference type="InterPro" id="IPR000524">
    <property type="entry name" value="Tscrpt_reg_HTH_GntR"/>
</dbReference>
<protein>
    <submittedName>
        <fullName evidence="5">FadR family transcriptional regulator</fullName>
    </submittedName>
</protein>
<dbReference type="SUPFAM" id="SSF48008">
    <property type="entry name" value="GntR ligand-binding domain-like"/>
    <property type="match status" value="1"/>
</dbReference>
<evidence type="ECO:0000313" key="6">
    <source>
        <dbReference type="Proteomes" id="UP001320831"/>
    </source>
</evidence>
<dbReference type="EMBL" id="JAOCZP010000017">
    <property type="protein sequence ID" value="MCT7378667.1"/>
    <property type="molecule type" value="Genomic_DNA"/>
</dbReference>